<feature type="transmembrane region" description="Helical" evidence="3">
    <location>
        <begin position="71"/>
        <end position="98"/>
    </location>
</feature>
<proteinExistence type="predicted"/>
<evidence type="ECO:0000313" key="5">
    <source>
        <dbReference type="Proteomes" id="UP001417504"/>
    </source>
</evidence>
<feature type="compositionally biased region" description="Low complexity" evidence="2">
    <location>
        <begin position="114"/>
        <end position="130"/>
    </location>
</feature>
<reference evidence="4 5" key="1">
    <citation type="submission" date="2024-01" db="EMBL/GenBank/DDBJ databases">
        <title>Genome assemblies of Stephania.</title>
        <authorList>
            <person name="Yang L."/>
        </authorList>
    </citation>
    <scope>NUCLEOTIDE SEQUENCE [LARGE SCALE GENOMIC DNA]</scope>
    <source>
        <strain evidence="4">QJT</strain>
        <tissue evidence="4">Leaf</tissue>
    </source>
</reference>
<comment type="caution">
    <text evidence="4">The sequence shown here is derived from an EMBL/GenBank/DDBJ whole genome shotgun (WGS) entry which is preliminary data.</text>
</comment>
<gene>
    <name evidence="4" type="ORF">Sjap_026660</name>
</gene>
<evidence type="ECO:0000256" key="1">
    <source>
        <dbReference type="SAM" id="Coils"/>
    </source>
</evidence>
<organism evidence="4 5">
    <name type="scientific">Stephania japonica</name>
    <dbReference type="NCBI Taxonomy" id="461633"/>
    <lineage>
        <taxon>Eukaryota</taxon>
        <taxon>Viridiplantae</taxon>
        <taxon>Streptophyta</taxon>
        <taxon>Embryophyta</taxon>
        <taxon>Tracheophyta</taxon>
        <taxon>Spermatophyta</taxon>
        <taxon>Magnoliopsida</taxon>
        <taxon>Ranunculales</taxon>
        <taxon>Menispermaceae</taxon>
        <taxon>Menispermoideae</taxon>
        <taxon>Cissampelideae</taxon>
        <taxon>Stephania</taxon>
    </lineage>
</organism>
<dbReference type="Proteomes" id="UP001417504">
    <property type="component" value="Unassembled WGS sequence"/>
</dbReference>
<dbReference type="AlphaFoldDB" id="A0AAP0DY38"/>
<keyword evidence="3" id="KW-1133">Transmembrane helix</keyword>
<keyword evidence="1" id="KW-0175">Coiled coil</keyword>
<name>A0AAP0DY38_9MAGN</name>
<feature type="region of interest" description="Disordered" evidence="2">
    <location>
        <begin position="114"/>
        <end position="180"/>
    </location>
</feature>
<protein>
    <submittedName>
        <fullName evidence="4">Uncharacterized protein</fullName>
    </submittedName>
</protein>
<feature type="coiled-coil region" evidence="1">
    <location>
        <begin position="231"/>
        <end position="258"/>
    </location>
</feature>
<sequence length="287" mass="31527">MIKYYRVLRRFRKKVFLLGKHGTLICKKSVPFRLVGTVLSVFFLLCLKFNLMDFFHALLEKVGFSLGGRALSFALRGLGCCCSAGLALTVGFALRALLTGEDLTHMMIPFGEGTSGASSSESPATPASPSDSLIGHASSETDSDKERFFTPPQSVSSASSSSTSTPGIESAPNNGENEERYSFTYIKPGSAAHEAMKESFLLPIVRGKFEEWESIGKMDGHHIEKTNEELAQALKLELVQTKEEMERLSKELLELDWTKFETAPAGASYAGLSDLLKEHRRKTGLEE</sequence>
<evidence type="ECO:0000313" key="4">
    <source>
        <dbReference type="EMBL" id="KAK9081453.1"/>
    </source>
</evidence>
<keyword evidence="5" id="KW-1185">Reference proteome</keyword>
<evidence type="ECO:0000256" key="2">
    <source>
        <dbReference type="SAM" id="MobiDB-lite"/>
    </source>
</evidence>
<accession>A0AAP0DY38</accession>
<feature type="transmembrane region" description="Helical" evidence="3">
    <location>
        <begin position="30"/>
        <end position="51"/>
    </location>
</feature>
<feature type="compositionally biased region" description="Low complexity" evidence="2">
    <location>
        <begin position="150"/>
        <end position="166"/>
    </location>
</feature>
<dbReference type="EMBL" id="JBBNAE010000015">
    <property type="protein sequence ID" value="KAK9081453.1"/>
    <property type="molecule type" value="Genomic_DNA"/>
</dbReference>
<evidence type="ECO:0000256" key="3">
    <source>
        <dbReference type="SAM" id="Phobius"/>
    </source>
</evidence>
<keyword evidence="3" id="KW-0472">Membrane</keyword>
<keyword evidence="3" id="KW-0812">Transmembrane</keyword>